<proteinExistence type="predicted"/>
<dbReference type="OrthoDB" id="2306802at2759"/>
<comment type="caution">
    <text evidence="1">The sequence shown here is derived from an EMBL/GenBank/DDBJ whole genome shotgun (WGS) entry which is preliminary data.</text>
</comment>
<dbReference type="AlphaFoldDB" id="A0A8B6HGS6"/>
<dbReference type="Proteomes" id="UP000596742">
    <property type="component" value="Unassembled WGS sequence"/>
</dbReference>
<accession>A0A8B6HGS6</accession>
<dbReference type="EMBL" id="UYJE01009990">
    <property type="protein sequence ID" value="VDI78587.1"/>
    <property type="molecule type" value="Genomic_DNA"/>
</dbReference>
<gene>
    <name evidence="1" type="ORF">MGAL_10B041180</name>
</gene>
<protein>
    <submittedName>
        <fullName evidence="1">Uncharacterized protein</fullName>
    </submittedName>
</protein>
<keyword evidence="2" id="KW-1185">Reference proteome</keyword>
<evidence type="ECO:0000313" key="1">
    <source>
        <dbReference type="EMBL" id="VDI78587.1"/>
    </source>
</evidence>
<evidence type="ECO:0000313" key="2">
    <source>
        <dbReference type="Proteomes" id="UP000596742"/>
    </source>
</evidence>
<name>A0A8B6HGS6_MYTGA</name>
<sequence length="109" mass="12026">MASINVPASEIVCVSLFKDKRIVLAPYAFPLAGTETFSQILESLYVASIRDTLNTRFNEPITIGDKTLIKCYVSSSSNGEKIEMNTSLKAIDAVKMFGAYVSFELTDKF</sequence>
<reference evidence="1" key="1">
    <citation type="submission" date="2018-11" db="EMBL/GenBank/DDBJ databases">
        <authorList>
            <person name="Alioto T."/>
            <person name="Alioto T."/>
        </authorList>
    </citation>
    <scope>NUCLEOTIDE SEQUENCE</scope>
</reference>
<organism evidence="1 2">
    <name type="scientific">Mytilus galloprovincialis</name>
    <name type="common">Mediterranean mussel</name>
    <dbReference type="NCBI Taxonomy" id="29158"/>
    <lineage>
        <taxon>Eukaryota</taxon>
        <taxon>Metazoa</taxon>
        <taxon>Spiralia</taxon>
        <taxon>Lophotrochozoa</taxon>
        <taxon>Mollusca</taxon>
        <taxon>Bivalvia</taxon>
        <taxon>Autobranchia</taxon>
        <taxon>Pteriomorphia</taxon>
        <taxon>Mytilida</taxon>
        <taxon>Mytiloidea</taxon>
        <taxon>Mytilidae</taxon>
        <taxon>Mytilinae</taxon>
        <taxon>Mytilus</taxon>
    </lineage>
</organism>